<dbReference type="EMBL" id="CABFPH010000145">
    <property type="protein sequence ID" value="VUD74684.1"/>
    <property type="molecule type" value="Genomic_DNA"/>
</dbReference>
<evidence type="ECO:0000313" key="3">
    <source>
        <dbReference type="EMBL" id="VUD74684.1"/>
    </source>
</evidence>
<keyword evidence="2" id="KW-0732">Signal</keyword>
<feature type="region of interest" description="Disordered" evidence="1">
    <location>
        <begin position="23"/>
        <end position="56"/>
    </location>
</feature>
<evidence type="ECO:0008006" key="5">
    <source>
        <dbReference type="Google" id="ProtNLM"/>
    </source>
</evidence>
<proteinExistence type="predicted"/>
<feature type="signal peptide" evidence="2">
    <location>
        <begin position="1"/>
        <end position="19"/>
    </location>
</feature>
<sequence length="84" mass="8685">MTRLALPILLVLAAGAAQAAERAAEGPARSHLCPEDAPEGVRLPPRPGCGTGAARARREGFRAQGDGLDIRIGGRVSGDFGVRR</sequence>
<name>A0A509ELW6_9HYPH</name>
<evidence type="ECO:0000313" key="4">
    <source>
        <dbReference type="Proteomes" id="UP000410984"/>
    </source>
</evidence>
<dbReference type="Proteomes" id="UP000410984">
    <property type="component" value="Unassembled WGS sequence"/>
</dbReference>
<protein>
    <recommendedName>
        <fullName evidence="5">Porin</fullName>
    </recommendedName>
</protein>
<feature type="chain" id="PRO_5021200186" description="Porin" evidence="2">
    <location>
        <begin position="20"/>
        <end position="84"/>
    </location>
</feature>
<accession>A0A509ELW6</accession>
<reference evidence="3 4" key="1">
    <citation type="submission" date="2019-06" db="EMBL/GenBank/DDBJ databases">
        <authorList>
            <person name="Rodrigo-Torres L."/>
            <person name="Arahal R. D."/>
            <person name="Lucena T."/>
        </authorList>
    </citation>
    <scope>NUCLEOTIDE SEQUENCE [LARGE SCALE GENOMIC DNA]</scope>
    <source>
        <strain evidence="3 4">SB0023/3</strain>
    </source>
</reference>
<keyword evidence="4" id="KW-1185">Reference proteome</keyword>
<gene>
    <name evidence="3" type="ORF">MET9862_05317</name>
</gene>
<evidence type="ECO:0000256" key="2">
    <source>
        <dbReference type="SAM" id="SignalP"/>
    </source>
</evidence>
<dbReference type="AlphaFoldDB" id="A0A509ELW6"/>
<organism evidence="3 4">
    <name type="scientific">Methylobacterium symbioticum</name>
    <dbReference type="NCBI Taxonomy" id="2584084"/>
    <lineage>
        <taxon>Bacteria</taxon>
        <taxon>Pseudomonadati</taxon>
        <taxon>Pseudomonadota</taxon>
        <taxon>Alphaproteobacteria</taxon>
        <taxon>Hyphomicrobiales</taxon>
        <taxon>Methylobacteriaceae</taxon>
        <taxon>Methylobacterium</taxon>
    </lineage>
</organism>
<evidence type="ECO:0000256" key="1">
    <source>
        <dbReference type="SAM" id="MobiDB-lite"/>
    </source>
</evidence>
<dbReference type="RefSeq" id="WP_185157019.1">
    <property type="nucleotide sequence ID" value="NZ_CABFPH010000145.1"/>
</dbReference>